<dbReference type="EMBL" id="PYKK01001476">
    <property type="protein sequence ID" value="TGD22799.1"/>
    <property type="molecule type" value="Genomic_DNA"/>
</dbReference>
<dbReference type="Gene3D" id="2.60.40.1090">
    <property type="entry name" value="Fimbrial-type adhesion domain"/>
    <property type="match status" value="1"/>
</dbReference>
<evidence type="ECO:0000313" key="2">
    <source>
        <dbReference type="Proteomes" id="UP000297989"/>
    </source>
</evidence>
<proteinExistence type="predicted"/>
<protein>
    <submittedName>
        <fullName evidence="1">Adhesin</fullName>
    </submittedName>
</protein>
<organism evidence="1 2">
    <name type="scientific">Salmonella enterica subsp. enterica serovar Poona</name>
    <dbReference type="NCBI Taxonomy" id="436295"/>
    <lineage>
        <taxon>Bacteria</taxon>
        <taxon>Pseudomonadati</taxon>
        <taxon>Pseudomonadota</taxon>
        <taxon>Gammaproteobacteria</taxon>
        <taxon>Enterobacterales</taxon>
        <taxon>Enterobacteriaceae</taxon>
        <taxon>Salmonella</taxon>
    </lineage>
</organism>
<reference evidence="1 2" key="1">
    <citation type="submission" date="2018-03" db="EMBL/GenBank/DDBJ databases">
        <title>Non-Typhoidal Salmonella genome sequencing and assembly.</title>
        <authorList>
            <person name="Matchawe C."/>
        </authorList>
    </citation>
    <scope>NUCLEOTIDE SEQUENCE [LARGE SCALE GENOMIC DNA]</scope>
    <source>
        <strain evidence="1 2">8EV</strain>
    </source>
</reference>
<dbReference type="SUPFAM" id="SSF49401">
    <property type="entry name" value="Bacterial adhesins"/>
    <property type="match status" value="1"/>
</dbReference>
<name>A0A659S031_SALET</name>
<comment type="caution">
    <text evidence="1">The sequence shown here is derived from an EMBL/GenBank/DDBJ whole genome shotgun (WGS) entry which is preliminary data.</text>
</comment>
<gene>
    <name evidence="1" type="primary">fimF</name>
    <name evidence="1" type="ORF">C9F10_21335</name>
</gene>
<dbReference type="GO" id="GO:0009289">
    <property type="term" value="C:pilus"/>
    <property type="evidence" value="ECO:0007669"/>
    <property type="project" value="InterPro"/>
</dbReference>
<dbReference type="AlphaFoldDB" id="A0A659S031"/>
<sequence length="35" mass="3719">NGNATLKFYANYIALADGVQPGLANADATFLINYN</sequence>
<dbReference type="InterPro" id="IPR036937">
    <property type="entry name" value="Adhesion_dom_fimbrial_sf"/>
</dbReference>
<dbReference type="Proteomes" id="UP000297989">
    <property type="component" value="Unassembled WGS sequence"/>
</dbReference>
<evidence type="ECO:0000313" key="1">
    <source>
        <dbReference type="EMBL" id="TGD22799.1"/>
    </source>
</evidence>
<feature type="non-terminal residue" evidence="1">
    <location>
        <position position="1"/>
    </location>
</feature>
<dbReference type="InterPro" id="IPR008966">
    <property type="entry name" value="Adhesion_dom_sf"/>
</dbReference>
<accession>A0A659S031</accession>
<dbReference type="GO" id="GO:0007155">
    <property type="term" value="P:cell adhesion"/>
    <property type="evidence" value="ECO:0007669"/>
    <property type="project" value="InterPro"/>
</dbReference>